<keyword evidence="1" id="KW-0472">Membrane</keyword>
<gene>
    <name evidence="2" type="ORF">GCM10009118_24080</name>
</gene>
<sequence>MINRFEKFWCEIFLVIRSAQDEDDVKFGQIFSVLVVGLCILGNLLTLSYIIDLCFGLTIPKNWIKVIFYFAIFTTIILLIFIYLKYIRNSRYVELATKKNFVKNRKPFLIYVLSSMSLILLVIYFMQK</sequence>
<feature type="transmembrane region" description="Helical" evidence="1">
    <location>
        <begin position="108"/>
        <end position="126"/>
    </location>
</feature>
<evidence type="ECO:0000313" key="2">
    <source>
        <dbReference type="EMBL" id="GAA0875998.1"/>
    </source>
</evidence>
<organism evidence="2 3">
    <name type="scientific">Wandonia haliotis</name>
    <dbReference type="NCBI Taxonomy" id="574963"/>
    <lineage>
        <taxon>Bacteria</taxon>
        <taxon>Pseudomonadati</taxon>
        <taxon>Bacteroidota</taxon>
        <taxon>Flavobacteriia</taxon>
        <taxon>Flavobacteriales</taxon>
        <taxon>Crocinitomicaceae</taxon>
        <taxon>Wandonia</taxon>
    </lineage>
</organism>
<keyword evidence="3" id="KW-1185">Reference proteome</keyword>
<accession>A0ABP3Y368</accession>
<keyword evidence="1" id="KW-0812">Transmembrane</keyword>
<keyword evidence="1" id="KW-1133">Transmembrane helix</keyword>
<evidence type="ECO:0000313" key="3">
    <source>
        <dbReference type="Proteomes" id="UP001501126"/>
    </source>
</evidence>
<name>A0ABP3Y368_9FLAO</name>
<dbReference type="EMBL" id="BAAAFH010000018">
    <property type="protein sequence ID" value="GAA0875998.1"/>
    <property type="molecule type" value="Genomic_DNA"/>
</dbReference>
<evidence type="ECO:0000256" key="1">
    <source>
        <dbReference type="SAM" id="Phobius"/>
    </source>
</evidence>
<feature type="transmembrane region" description="Helical" evidence="1">
    <location>
        <begin position="30"/>
        <end position="51"/>
    </location>
</feature>
<proteinExistence type="predicted"/>
<comment type="caution">
    <text evidence="2">The sequence shown here is derived from an EMBL/GenBank/DDBJ whole genome shotgun (WGS) entry which is preliminary data.</text>
</comment>
<dbReference type="Proteomes" id="UP001501126">
    <property type="component" value="Unassembled WGS sequence"/>
</dbReference>
<feature type="transmembrane region" description="Helical" evidence="1">
    <location>
        <begin position="63"/>
        <end position="87"/>
    </location>
</feature>
<protein>
    <submittedName>
        <fullName evidence="2">Uncharacterized protein</fullName>
    </submittedName>
</protein>
<reference evidence="3" key="1">
    <citation type="journal article" date="2019" name="Int. J. Syst. Evol. Microbiol.">
        <title>The Global Catalogue of Microorganisms (GCM) 10K type strain sequencing project: providing services to taxonomists for standard genome sequencing and annotation.</title>
        <authorList>
            <consortium name="The Broad Institute Genomics Platform"/>
            <consortium name="The Broad Institute Genome Sequencing Center for Infectious Disease"/>
            <person name="Wu L."/>
            <person name="Ma J."/>
        </authorList>
    </citation>
    <scope>NUCLEOTIDE SEQUENCE [LARGE SCALE GENOMIC DNA]</scope>
    <source>
        <strain evidence="3">JCM 16083</strain>
    </source>
</reference>